<dbReference type="EMBL" id="CP002372">
    <property type="protein sequence ID" value="ADT84445.1"/>
    <property type="molecule type" value="Genomic_DNA"/>
</dbReference>
<dbReference type="PATRIC" id="fig|391623.17.peg.1470"/>
<reference evidence="2 3" key="1">
    <citation type="journal article" date="2011" name="J. Bacteriol.">
        <title>Complete genome sequence of the hyperthermophilic, piezophilic, heterotrophic, and carboxydotrophic archaeon Thermococcus barophilus MP.</title>
        <authorList>
            <person name="Vannier P."/>
            <person name="Marteinsson V.T."/>
            <person name="Fridjonsson O.H."/>
            <person name="Oger P."/>
            <person name="Jebbar M."/>
        </authorList>
    </citation>
    <scope>NUCLEOTIDE SEQUENCE [LARGE SCALE GENOMIC DNA]</scope>
    <source>
        <strain evidence="3">DSM 11836 / MP</strain>
    </source>
</reference>
<dbReference type="AlphaFoldDB" id="F0LIB5"/>
<dbReference type="InterPro" id="IPR012347">
    <property type="entry name" value="Ferritin-like"/>
</dbReference>
<evidence type="ECO:0000313" key="3">
    <source>
        <dbReference type="Proteomes" id="UP000007478"/>
    </source>
</evidence>
<dbReference type="GO" id="GO:0046872">
    <property type="term" value="F:metal ion binding"/>
    <property type="evidence" value="ECO:0007669"/>
    <property type="project" value="InterPro"/>
</dbReference>
<dbReference type="KEGG" id="tba:TERMP_01470"/>
<dbReference type="Pfam" id="PF02915">
    <property type="entry name" value="Rubrerythrin"/>
    <property type="match status" value="1"/>
</dbReference>
<name>F0LIB5_THEBM</name>
<protein>
    <submittedName>
        <fullName evidence="2">Rubrerythrin-like protein</fullName>
    </submittedName>
</protein>
<dbReference type="eggNOG" id="arCOG01104">
    <property type="taxonomic scope" value="Archaea"/>
</dbReference>
<dbReference type="Proteomes" id="UP000007478">
    <property type="component" value="Chromosome"/>
</dbReference>
<dbReference type="Gene3D" id="1.20.1260.10">
    <property type="match status" value="1"/>
</dbReference>
<feature type="domain" description="Rubrerythrin diiron-binding" evidence="1">
    <location>
        <begin position="106"/>
        <end position="163"/>
    </location>
</feature>
<dbReference type="InterPro" id="IPR003251">
    <property type="entry name" value="Rr_diiron-bd_dom"/>
</dbReference>
<sequence>MDGDDVISNLRELDYKLVLSYWIKSENDLSKFYKELACKSKEVGLEEWAFDMFILLSEESKRVEKKLKEIYSRKFGSIDIEKLPDSPIKIPAYIKEFDNPHSILGILKSAIYCEELAENICQVLSQKAPTEYEKELFKYLASSERCHLRILTERFNYYKKKLKAES</sequence>
<dbReference type="PANTHER" id="PTHR33531">
    <property type="entry name" value="RUBRERYTHRIN SUBFAMILY"/>
    <property type="match status" value="1"/>
</dbReference>
<dbReference type="HOGENOM" id="CLU_119858_1_0_2"/>
<accession>F0LIB5</accession>
<dbReference type="InterPro" id="IPR009078">
    <property type="entry name" value="Ferritin-like_SF"/>
</dbReference>
<keyword evidence="3" id="KW-1185">Reference proteome</keyword>
<evidence type="ECO:0000259" key="1">
    <source>
        <dbReference type="Pfam" id="PF02915"/>
    </source>
</evidence>
<evidence type="ECO:0000313" key="2">
    <source>
        <dbReference type="EMBL" id="ADT84445.1"/>
    </source>
</evidence>
<gene>
    <name evidence="2" type="ordered locus">TERMP_01470</name>
</gene>
<dbReference type="CDD" id="cd01045">
    <property type="entry name" value="Ferritin_like_AB"/>
    <property type="match status" value="1"/>
</dbReference>
<dbReference type="PANTHER" id="PTHR33531:SF10">
    <property type="entry name" value="BLR7895 PROTEIN"/>
    <property type="match status" value="1"/>
</dbReference>
<organism evidence="2 3">
    <name type="scientific">Thermococcus barophilus (strain DSM 11836 / MP)</name>
    <dbReference type="NCBI Taxonomy" id="391623"/>
    <lineage>
        <taxon>Archaea</taxon>
        <taxon>Methanobacteriati</taxon>
        <taxon>Methanobacteriota</taxon>
        <taxon>Thermococci</taxon>
        <taxon>Thermococcales</taxon>
        <taxon>Thermococcaceae</taxon>
        <taxon>Thermococcus</taxon>
    </lineage>
</organism>
<dbReference type="GO" id="GO:0016491">
    <property type="term" value="F:oxidoreductase activity"/>
    <property type="evidence" value="ECO:0007669"/>
    <property type="project" value="InterPro"/>
</dbReference>
<proteinExistence type="predicted"/>
<dbReference type="SUPFAM" id="SSF47240">
    <property type="entry name" value="Ferritin-like"/>
    <property type="match status" value="1"/>
</dbReference>